<feature type="compositionally biased region" description="Low complexity" evidence="1">
    <location>
        <begin position="1"/>
        <end position="17"/>
    </location>
</feature>
<evidence type="ECO:0000313" key="4">
    <source>
        <dbReference type="Proteomes" id="UP001224775"/>
    </source>
</evidence>
<dbReference type="EMBL" id="JATAAI010000041">
    <property type="protein sequence ID" value="KAK1734113.1"/>
    <property type="molecule type" value="Genomic_DNA"/>
</dbReference>
<proteinExistence type="predicted"/>
<gene>
    <name evidence="3" type="ORF">QTG54_015116</name>
</gene>
<organism evidence="3 4">
    <name type="scientific">Skeletonema marinoi</name>
    <dbReference type="NCBI Taxonomy" id="267567"/>
    <lineage>
        <taxon>Eukaryota</taxon>
        <taxon>Sar</taxon>
        <taxon>Stramenopiles</taxon>
        <taxon>Ochrophyta</taxon>
        <taxon>Bacillariophyta</taxon>
        <taxon>Coscinodiscophyceae</taxon>
        <taxon>Thalassiosirophycidae</taxon>
        <taxon>Thalassiosirales</taxon>
        <taxon>Skeletonemataceae</taxon>
        <taxon>Skeletonema</taxon>
        <taxon>Skeletonema marinoi-dohrnii complex</taxon>
    </lineage>
</organism>
<keyword evidence="4" id="KW-1185">Reference proteome</keyword>
<keyword evidence="2" id="KW-1133">Transmembrane helix</keyword>
<dbReference type="AlphaFoldDB" id="A0AAD9D5Y9"/>
<sequence>MLPTTSAMRPTKSSSSSRRCRRRSTTKSSTSNMTTLFLISATAVLFSSPTNTLPLFAMADGGADDQYINEGAEDYYYENVADDAAAAENYDDQAAAANYDDAYSANAASPYAADGSIQYWTDFAIFPKRCVNWDGVDQVKFEMYEKSYKHCSDSPMGTYMTPVSTFVNAYLNQLVSNAADEGYEDFEVPEVAAAYAQCGQGPYLNGVQYYYQVGCSDTNPLALAINIYEDNACTTPSEVDGYDDSNMQIDITLPFQKCTPCVIWMDKNDDEVDDQYYMNKQTNAPLCSNAWAYKEECNGKCQKKTAYSAREGWNKADKVLLTILSFFGFGMCISIISKRTKMSHKDALLEQAAISAAGLQQSHILGSFLLLILIITVFALLGLKKITWALLLMLNLVLFAYLMKLTVDGSVKETVIGADGKIVPDVDSDEEEEDDDDEGDYQNPSLPDRQTELPEIA</sequence>
<feature type="compositionally biased region" description="Acidic residues" evidence="1">
    <location>
        <begin position="426"/>
        <end position="440"/>
    </location>
</feature>
<comment type="caution">
    <text evidence="3">The sequence shown here is derived from an EMBL/GenBank/DDBJ whole genome shotgun (WGS) entry which is preliminary data.</text>
</comment>
<feature type="transmembrane region" description="Helical" evidence="2">
    <location>
        <begin position="386"/>
        <end position="403"/>
    </location>
</feature>
<evidence type="ECO:0000256" key="1">
    <source>
        <dbReference type="SAM" id="MobiDB-lite"/>
    </source>
</evidence>
<keyword evidence="2" id="KW-0812">Transmembrane</keyword>
<feature type="transmembrane region" description="Helical" evidence="2">
    <location>
        <begin position="358"/>
        <end position="380"/>
    </location>
</feature>
<feature type="transmembrane region" description="Helical" evidence="2">
    <location>
        <begin position="319"/>
        <end position="337"/>
    </location>
</feature>
<keyword evidence="2" id="KW-0472">Membrane</keyword>
<feature type="region of interest" description="Disordered" evidence="1">
    <location>
        <begin position="422"/>
        <end position="457"/>
    </location>
</feature>
<protein>
    <submittedName>
        <fullName evidence="3">Uncharacterized protein</fullName>
    </submittedName>
</protein>
<evidence type="ECO:0000313" key="3">
    <source>
        <dbReference type="EMBL" id="KAK1734113.1"/>
    </source>
</evidence>
<dbReference type="Proteomes" id="UP001224775">
    <property type="component" value="Unassembled WGS sequence"/>
</dbReference>
<name>A0AAD9D5Y9_9STRA</name>
<reference evidence="3" key="1">
    <citation type="submission" date="2023-06" db="EMBL/GenBank/DDBJ databases">
        <title>Survivors Of The Sea: Transcriptome response of Skeletonema marinoi to long-term dormancy.</title>
        <authorList>
            <person name="Pinder M.I.M."/>
            <person name="Kourtchenko O."/>
            <person name="Robertson E.K."/>
            <person name="Larsson T."/>
            <person name="Maumus F."/>
            <person name="Osuna-Cruz C.M."/>
            <person name="Vancaester E."/>
            <person name="Stenow R."/>
            <person name="Vandepoele K."/>
            <person name="Ploug H."/>
            <person name="Bruchert V."/>
            <person name="Godhe A."/>
            <person name="Topel M."/>
        </authorList>
    </citation>
    <scope>NUCLEOTIDE SEQUENCE</scope>
    <source>
        <strain evidence="3">R05AC</strain>
    </source>
</reference>
<evidence type="ECO:0000256" key="2">
    <source>
        <dbReference type="SAM" id="Phobius"/>
    </source>
</evidence>
<accession>A0AAD9D5Y9</accession>
<feature type="region of interest" description="Disordered" evidence="1">
    <location>
        <begin position="1"/>
        <end position="29"/>
    </location>
</feature>